<dbReference type="Proteomes" id="UP001196765">
    <property type="component" value="Unassembled WGS sequence"/>
</dbReference>
<dbReference type="AlphaFoldDB" id="A0AAW4N2J1"/>
<protein>
    <recommendedName>
        <fullName evidence="3">Butyrate kinase</fullName>
    </recommendedName>
</protein>
<proteinExistence type="predicted"/>
<evidence type="ECO:0000313" key="2">
    <source>
        <dbReference type="Proteomes" id="UP001196765"/>
    </source>
</evidence>
<comment type="caution">
    <text evidence="1">The sequence shown here is derived from an EMBL/GenBank/DDBJ whole genome shotgun (WGS) entry which is preliminary data.</text>
</comment>
<evidence type="ECO:0008006" key="3">
    <source>
        <dbReference type="Google" id="ProtNLM"/>
    </source>
</evidence>
<sequence length="131" mass="14577">MSGQRMIIMNAGSSYFEHVENYYGSNACEQTSCRNAEMPEELKTEKAQRIKNNLIKIGMVTEDFMPSGLSSSEAAVLANQIGTELEIKNIWSVFGNYWGPNPNSMRAACNRGMEQKKTGAFLEKVMPAIRG</sequence>
<name>A0AAW4N2J1_9BACT</name>
<organism evidence="1 2">
    <name type="scientific">Segatella copri</name>
    <dbReference type="NCBI Taxonomy" id="165179"/>
    <lineage>
        <taxon>Bacteria</taxon>
        <taxon>Pseudomonadati</taxon>
        <taxon>Bacteroidota</taxon>
        <taxon>Bacteroidia</taxon>
        <taxon>Bacteroidales</taxon>
        <taxon>Prevotellaceae</taxon>
        <taxon>Segatella</taxon>
    </lineage>
</organism>
<accession>A0AAW4N2J1</accession>
<evidence type="ECO:0000313" key="1">
    <source>
        <dbReference type="EMBL" id="MBV3387720.1"/>
    </source>
</evidence>
<dbReference type="EMBL" id="JAHOEI010000025">
    <property type="protein sequence ID" value="MBV3387720.1"/>
    <property type="molecule type" value="Genomic_DNA"/>
</dbReference>
<reference evidence="1" key="1">
    <citation type="submission" date="2021-06" db="EMBL/GenBank/DDBJ databases">
        <title>Collection of gut derived symbiotic bacterial strains cultured from healthy donors.</title>
        <authorList>
            <person name="Lin H."/>
            <person name="Littmann E."/>
            <person name="Pamer E.G."/>
        </authorList>
    </citation>
    <scope>NUCLEOTIDE SEQUENCE</scope>
    <source>
        <strain evidence="1">MSK.21.74</strain>
    </source>
</reference>
<gene>
    <name evidence="1" type="ORF">KSW82_08195</name>
</gene>
<dbReference type="RefSeq" id="WP_217314141.1">
    <property type="nucleotide sequence ID" value="NZ_JAHOEA010000011.1"/>
</dbReference>